<dbReference type="Pfam" id="PF13469">
    <property type="entry name" value="Sulfotransfer_3"/>
    <property type="match status" value="1"/>
</dbReference>
<accession>A0A564ZK32</accession>
<dbReference type="EMBL" id="CABIKM010000031">
    <property type="protein sequence ID" value="VUZ85699.1"/>
    <property type="molecule type" value="Genomic_DNA"/>
</dbReference>
<organism evidence="2 3">
    <name type="scientific">Candidatus Methylomirabilis lanthanidiphila</name>
    <dbReference type="NCBI Taxonomy" id="2211376"/>
    <lineage>
        <taxon>Bacteria</taxon>
        <taxon>Candidatus Methylomirabilota</taxon>
        <taxon>Candidatus Methylomirabilia</taxon>
        <taxon>Candidatus Methylomirabilales</taxon>
        <taxon>Candidatus Methylomirabilaceae</taxon>
        <taxon>Candidatus Methylomirabilis</taxon>
    </lineage>
</organism>
<dbReference type="InterPro" id="IPR026634">
    <property type="entry name" value="TPST-like"/>
</dbReference>
<keyword evidence="3" id="KW-1185">Reference proteome</keyword>
<keyword evidence="1 2" id="KW-0808">Transferase</keyword>
<evidence type="ECO:0000313" key="3">
    <source>
        <dbReference type="Proteomes" id="UP000334340"/>
    </source>
</evidence>
<evidence type="ECO:0000256" key="1">
    <source>
        <dbReference type="ARBA" id="ARBA00022679"/>
    </source>
</evidence>
<dbReference type="Gene3D" id="3.40.50.300">
    <property type="entry name" value="P-loop containing nucleotide triphosphate hydrolases"/>
    <property type="match status" value="1"/>
</dbReference>
<dbReference type="GO" id="GO:0008476">
    <property type="term" value="F:protein-tyrosine sulfotransferase activity"/>
    <property type="evidence" value="ECO:0007669"/>
    <property type="project" value="InterPro"/>
</dbReference>
<protein>
    <submittedName>
        <fullName evidence="2">Sulfotransferase domain superfamily protein</fullName>
    </submittedName>
</protein>
<gene>
    <name evidence="2" type="ORF">MELA_02084</name>
</gene>
<dbReference type="InterPro" id="IPR027417">
    <property type="entry name" value="P-loop_NTPase"/>
</dbReference>
<reference evidence="2 3" key="1">
    <citation type="submission" date="2019-07" db="EMBL/GenBank/DDBJ databases">
        <authorList>
            <person name="Cremers G."/>
        </authorList>
    </citation>
    <scope>NUCLEOTIDE SEQUENCE [LARGE SCALE GENOMIC DNA]</scope>
</reference>
<evidence type="ECO:0000313" key="2">
    <source>
        <dbReference type="EMBL" id="VUZ85699.1"/>
    </source>
</evidence>
<dbReference type="PANTHER" id="PTHR12788:SF10">
    <property type="entry name" value="PROTEIN-TYROSINE SULFOTRANSFERASE"/>
    <property type="match status" value="1"/>
</dbReference>
<dbReference type="AlphaFoldDB" id="A0A564ZK32"/>
<sequence>MRPPAFIGGFRSGSTLLINYLGLHPRLSAVYETKFLVDLLRIVRLIRDNGEGAGRELDFLRGWVGRQGLTRAEAVEIMIKQAVRDISLTQQVLDGTAPDGKAGHERYALGTNHILWQASEALETIGPFVEAVRAGHGASTLLPALASSLQALFAMHAAREGKREWVNKTPEILRFQPELRQMLGRVRFIHLIRDGRDVVHSSVRLHWWSVETGSRAWKLFIDEVRAHVSVGSQDYLELRYEDLVTDHVGTLRRVLDFLDIDGDPEAMVAAQERLAPGSTSRSEAEARMGQWRSAMTAGDRATFKAIANDLLISLGYASDADW</sequence>
<proteinExistence type="predicted"/>
<dbReference type="SUPFAM" id="SSF52540">
    <property type="entry name" value="P-loop containing nucleoside triphosphate hydrolases"/>
    <property type="match status" value="1"/>
</dbReference>
<name>A0A564ZK32_9BACT</name>
<dbReference type="Proteomes" id="UP000334340">
    <property type="component" value="Unassembled WGS sequence"/>
</dbReference>
<dbReference type="PANTHER" id="PTHR12788">
    <property type="entry name" value="PROTEIN-TYROSINE SULFOTRANSFERASE 2"/>
    <property type="match status" value="1"/>
</dbReference>